<reference evidence="6" key="1">
    <citation type="submission" date="2019-12" db="EMBL/GenBank/DDBJ databases">
        <authorList>
            <person name="Scholes J."/>
        </authorList>
    </citation>
    <scope>NUCLEOTIDE SEQUENCE</scope>
</reference>
<dbReference type="OrthoDB" id="4062651at2759"/>
<organism evidence="6 7">
    <name type="scientific">Striga hermonthica</name>
    <name type="common">Purple witchweed</name>
    <name type="synonym">Buchnera hermonthica</name>
    <dbReference type="NCBI Taxonomy" id="68872"/>
    <lineage>
        <taxon>Eukaryota</taxon>
        <taxon>Viridiplantae</taxon>
        <taxon>Streptophyta</taxon>
        <taxon>Embryophyta</taxon>
        <taxon>Tracheophyta</taxon>
        <taxon>Spermatophyta</taxon>
        <taxon>Magnoliopsida</taxon>
        <taxon>eudicotyledons</taxon>
        <taxon>Gunneridae</taxon>
        <taxon>Pentapetalae</taxon>
        <taxon>asterids</taxon>
        <taxon>lamiids</taxon>
        <taxon>Lamiales</taxon>
        <taxon>Orobanchaceae</taxon>
        <taxon>Buchnereae</taxon>
        <taxon>Striga</taxon>
    </lineage>
</organism>
<accession>A0A9N7MD26</accession>
<keyword evidence="7" id="KW-1185">Reference proteome</keyword>
<dbReference type="SUPFAM" id="SSF56112">
    <property type="entry name" value="Protein kinase-like (PK-like)"/>
    <property type="match status" value="2"/>
</dbReference>
<dbReference type="PROSITE" id="PS50011">
    <property type="entry name" value="PROTEIN_KINASE_DOM"/>
    <property type="match status" value="1"/>
</dbReference>
<dbReference type="GO" id="GO:0004674">
    <property type="term" value="F:protein serine/threonine kinase activity"/>
    <property type="evidence" value="ECO:0007669"/>
    <property type="project" value="UniProtKB-KW"/>
</dbReference>
<keyword evidence="2" id="KW-0808">Transferase</keyword>
<proteinExistence type="predicted"/>
<evidence type="ECO:0000313" key="6">
    <source>
        <dbReference type="EMBL" id="CAA0806882.1"/>
    </source>
</evidence>
<evidence type="ECO:0000313" key="7">
    <source>
        <dbReference type="Proteomes" id="UP001153555"/>
    </source>
</evidence>
<dbReference type="InterPro" id="IPR000719">
    <property type="entry name" value="Prot_kinase_dom"/>
</dbReference>
<keyword evidence="2" id="KW-0418">Kinase</keyword>
<evidence type="ECO:0000256" key="1">
    <source>
        <dbReference type="ARBA" id="ARBA00004193"/>
    </source>
</evidence>
<evidence type="ECO:0000256" key="3">
    <source>
        <dbReference type="ARBA" id="ARBA00023136"/>
    </source>
</evidence>
<dbReference type="PANTHER" id="PTHR47985:SF44">
    <property type="entry name" value="SERINE_THREONINE-PROTEIN KINASE PBS1"/>
    <property type="match status" value="1"/>
</dbReference>
<comment type="caution">
    <text evidence="6">The sequence shown here is derived from an EMBL/GenBank/DDBJ whole genome shotgun (WGS) entry which is preliminary data.</text>
</comment>
<gene>
    <name evidence="6" type="ORF">SHERM_09760</name>
</gene>
<dbReference type="GO" id="GO:0005886">
    <property type="term" value="C:plasma membrane"/>
    <property type="evidence" value="ECO:0007669"/>
    <property type="project" value="UniProtKB-SubCell"/>
</dbReference>
<dbReference type="Gene3D" id="1.10.510.10">
    <property type="entry name" value="Transferase(Phosphotransferase) domain 1"/>
    <property type="match status" value="2"/>
</dbReference>
<keyword evidence="4" id="KW-0449">Lipoprotein</keyword>
<dbReference type="AlphaFoldDB" id="A0A9N7MD26"/>
<name>A0A9N7MD26_STRHE</name>
<sequence>MAIAYSGYIAPEHNQPGNGNIQADVYAFGVLLLELLTARKPFDYLKPTAEQYLVRWVSSKLHESSSLAKMVDPTIARTISSKSLSYFGDIIYLCIQVFSLKPTAEQYLVRWASSKLYDSSSLAKMVDPTIARTISSKSLSYFGDIISLCIQIFRYSHRSLSPPIAHGNIKAANILLDEYLMPHVCDYGQAILRPLACNSFKIKVIS</sequence>
<evidence type="ECO:0000256" key="4">
    <source>
        <dbReference type="ARBA" id="ARBA00023288"/>
    </source>
</evidence>
<keyword evidence="2" id="KW-0723">Serine/threonine-protein kinase</keyword>
<dbReference type="PANTHER" id="PTHR47985">
    <property type="entry name" value="OS07G0668900 PROTEIN"/>
    <property type="match status" value="1"/>
</dbReference>
<dbReference type="EMBL" id="CACSLK010000984">
    <property type="protein sequence ID" value="CAA0806882.1"/>
    <property type="molecule type" value="Genomic_DNA"/>
</dbReference>
<evidence type="ECO:0000259" key="5">
    <source>
        <dbReference type="PROSITE" id="PS50011"/>
    </source>
</evidence>
<keyword evidence="3" id="KW-0472">Membrane</keyword>
<evidence type="ECO:0000256" key="2">
    <source>
        <dbReference type="ARBA" id="ARBA00022527"/>
    </source>
</evidence>
<comment type="subcellular location">
    <subcellularLocation>
        <location evidence="1">Cell membrane</location>
        <topology evidence="1">Lipid-anchor</topology>
    </subcellularLocation>
</comment>
<protein>
    <submittedName>
        <fullName evidence="6">Protein STRUBBELIG-RECEPTOR FAMILY 7</fullName>
    </submittedName>
</protein>
<dbReference type="GO" id="GO:0005524">
    <property type="term" value="F:ATP binding"/>
    <property type="evidence" value="ECO:0007669"/>
    <property type="project" value="InterPro"/>
</dbReference>
<feature type="domain" description="Protein kinase" evidence="5">
    <location>
        <begin position="1"/>
        <end position="116"/>
    </location>
</feature>
<dbReference type="InterPro" id="IPR011009">
    <property type="entry name" value="Kinase-like_dom_sf"/>
</dbReference>
<dbReference type="Proteomes" id="UP001153555">
    <property type="component" value="Unassembled WGS sequence"/>
</dbReference>